<keyword evidence="8" id="KW-1185">Reference proteome</keyword>
<reference evidence="8" key="1">
    <citation type="journal article" date="2011" name="Nat. Genet.">
        <title>The Arabidopsis lyrata genome sequence and the basis of rapid genome size change.</title>
        <authorList>
            <person name="Hu T.T."/>
            <person name="Pattyn P."/>
            <person name="Bakker E.G."/>
            <person name="Cao J."/>
            <person name="Cheng J.-F."/>
            <person name="Clark R.M."/>
            <person name="Fahlgren N."/>
            <person name="Fawcett J.A."/>
            <person name="Grimwood J."/>
            <person name="Gundlach H."/>
            <person name="Haberer G."/>
            <person name="Hollister J.D."/>
            <person name="Ossowski S."/>
            <person name="Ottilar R.P."/>
            <person name="Salamov A.A."/>
            <person name="Schneeberger K."/>
            <person name="Spannagl M."/>
            <person name="Wang X."/>
            <person name="Yang L."/>
            <person name="Nasrallah M.E."/>
            <person name="Bergelson J."/>
            <person name="Carrington J.C."/>
            <person name="Gaut B.S."/>
            <person name="Schmutz J."/>
            <person name="Mayer K.F.X."/>
            <person name="Van de Peer Y."/>
            <person name="Grigoriev I.V."/>
            <person name="Nordborg M."/>
            <person name="Weigel D."/>
            <person name="Guo Y.-L."/>
        </authorList>
    </citation>
    <scope>NUCLEOTIDE SEQUENCE [LARGE SCALE GENOMIC DNA]</scope>
    <source>
        <strain evidence="8">cv. MN47</strain>
    </source>
</reference>
<dbReference type="GO" id="GO:0005634">
    <property type="term" value="C:nucleus"/>
    <property type="evidence" value="ECO:0007669"/>
    <property type="project" value="UniProtKB-SubCell"/>
</dbReference>
<feature type="domain" description="NAC" evidence="6">
    <location>
        <begin position="1"/>
        <end position="163"/>
    </location>
</feature>
<dbReference type="EMBL" id="GL348720">
    <property type="protein sequence ID" value="EFH42046.1"/>
    <property type="molecule type" value="Genomic_DNA"/>
</dbReference>
<keyword evidence="2" id="KW-0805">Transcription regulation</keyword>
<keyword evidence="5" id="KW-0539">Nucleus</keyword>
<dbReference type="PROSITE" id="PS51005">
    <property type="entry name" value="NAC"/>
    <property type="match status" value="1"/>
</dbReference>
<sequence>MSLHSFNPNDHDLIDCLNKKITEEDGISETESLIKEVDLCNHEPQEIPTLATMKSNHTWHIISPVRKLNGSCQRIKRSSKTGRWKVNGKCTIIKDVVTGKEIGSKKYLDFMLKEKKNPSSSSSASSPRGMQRIKSGWSIHEYSSFIEDEPKKDAFVLCKLRKKATAVGEASQAVAAAVTDPAITPNHAVDASSAAAAVTHPPMVTPNEVWKNKHINYLYLEY</sequence>
<name>D7MQ54_ARALL</name>
<dbReference type="InterPro" id="IPR003441">
    <property type="entry name" value="NAC-dom"/>
</dbReference>
<dbReference type="Proteomes" id="UP000008694">
    <property type="component" value="Unassembled WGS sequence"/>
</dbReference>
<dbReference type="Gramene" id="scaffold_801448.1">
    <property type="protein sequence ID" value="scaffold_801448.1"/>
    <property type="gene ID" value="scaffold_801448.1"/>
</dbReference>
<evidence type="ECO:0000256" key="2">
    <source>
        <dbReference type="ARBA" id="ARBA00023015"/>
    </source>
</evidence>
<evidence type="ECO:0000313" key="8">
    <source>
        <dbReference type="Proteomes" id="UP000008694"/>
    </source>
</evidence>
<dbReference type="InterPro" id="IPR036093">
    <property type="entry name" value="NAC_dom_sf"/>
</dbReference>
<dbReference type="GO" id="GO:0006355">
    <property type="term" value="P:regulation of DNA-templated transcription"/>
    <property type="evidence" value="ECO:0007669"/>
    <property type="project" value="InterPro"/>
</dbReference>
<keyword evidence="4" id="KW-0804">Transcription</keyword>
<evidence type="ECO:0000256" key="1">
    <source>
        <dbReference type="ARBA" id="ARBA00004123"/>
    </source>
</evidence>
<dbReference type="Pfam" id="PF02365">
    <property type="entry name" value="NAM"/>
    <property type="match status" value="1"/>
</dbReference>
<evidence type="ECO:0000256" key="5">
    <source>
        <dbReference type="ARBA" id="ARBA00023242"/>
    </source>
</evidence>
<dbReference type="SUPFAM" id="SSF101941">
    <property type="entry name" value="NAC domain"/>
    <property type="match status" value="1"/>
</dbReference>
<dbReference type="STRING" id="81972.D7MQ54"/>
<evidence type="ECO:0000313" key="7">
    <source>
        <dbReference type="EMBL" id="EFH42046.1"/>
    </source>
</evidence>
<dbReference type="HOGENOM" id="CLU_1246867_0_0_1"/>
<dbReference type="PANTHER" id="PTHR31989">
    <property type="entry name" value="NAC DOMAIN-CONTAINING PROTEIN 82-RELATED"/>
    <property type="match status" value="1"/>
</dbReference>
<evidence type="ECO:0000259" key="6">
    <source>
        <dbReference type="PROSITE" id="PS51005"/>
    </source>
</evidence>
<gene>
    <name evidence="7" type="ORF">ARALYDRAFT_918048</name>
</gene>
<evidence type="ECO:0000256" key="4">
    <source>
        <dbReference type="ARBA" id="ARBA00023163"/>
    </source>
</evidence>
<protein>
    <recommendedName>
        <fullName evidence="6">NAC domain-containing protein</fullName>
    </recommendedName>
</protein>
<comment type="subcellular location">
    <subcellularLocation>
        <location evidence="1">Nucleus</location>
    </subcellularLocation>
</comment>
<evidence type="ECO:0000256" key="3">
    <source>
        <dbReference type="ARBA" id="ARBA00023125"/>
    </source>
</evidence>
<keyword evidence="3" id="KW-0238">DNA-binding</keyword>
<dbReference type="AlphaFoldDB" id="D7MQ54"/>
<dbReference type="Gene3D" id="2.170.150.80">
    <property type="entry name" value="NAC domain"/>
    <property type="match status" value="1"/>
</dbReference>
<dbReference type="GO" id="GO:0003677">
    <property type="term" value="F:DNA binding"/>
    <property type="evidence" value="ECO:0007669"/>
    <property type="project" value="UniProtKB-KW"/>
</dbReference>
<organism evidence="8">
    <name type="scientific">Arabidopsis lyrata subsp. lyrata</name>
    <name type="common">Lyre-leaved rock-cress</name>
    <dbReference type="NCBI Taxonomy" id="81972"/>
    <lineage>
        <taxon>Eukaryota</taxon>
        <taxon>Viridiplantae</taxon>
        <taxon>Streptophyta</taxon>
        <taxon>Embryophyta</taxon>
        <taxon>Tracheophyta</taxon>
        <taxon>Spermatophyta</taxon>
        <taxon>Magnoliopsida</taxon>
        <taxon>eudicotyledons</taxon>
        <taxon>Gunneridae</taxon>
        <taxon>Pentapetalae</taxon>
        <taxon>rosids</taxon>
        <taxon>malvids</taxon>
        <taxon>Brassicales</taxon>
        <taxon>Brassicaceae</taxon>
        <taxon>Camelineae</taxon>
        <taxon>Arabidopsis</taxon>
    </lineage>
</organism>
<proteinExistence type="predicted"/>
<accession>D7MQ54</accession>